<proteinExistence type="predicted"/>
<organism evidence="1">
    <name type="scientific">Anguilla anguilla</name>
    <name type="common">European freshwater eel</name>
    <name type="synonym">Muraena anguilla</name>
    <dbReference type="NCBI Taxonomy" id="7936"/>
    <lineage>
        <taxon>Eukaryota</taxon>
        <taxon>Metazoa</taxon>
        <taxon>Chordata</taxon>
        <taxon>Craniata</taxon>
        <taxon>Vertebrata</taxon>
        <taxon>Euteleostomi</taxon>
        <taxon>Actinopterygii</taxon>
        <taxon>Neopterygii</taxon>
        <taxon>Teleostei</taxon>
        <taxon>Anguilliformes</taxon>
        <taxon>Anguillidae</taxon>
        <taxon>Anguilla</taxon>
    </lineage>
</organism>
<reference evidence="1" key="2">
    <citation type="journal article" date="2015" name="Fish Shellfish Immunol.">
        <title>Early steps in the European eel (Anguilla anguilla)-Vibrio vulnificus interaction in the gills: Role of the RtxA13 toxin.</title>
        <authorList>
            <person name="Callol A."/>
            <person name="Pajuelo D."/>
            <person name="Ebbesson L."/>
            <person name="Teles M."/>
            <person name="MacKenzie S."/>
            <person name="Amaro C."/>
        </authorList>
    </citation>
    <scope>NUCLEOTIDE SEQUENCE</scope>
</reference>
<name>A0A0E9Q5S9_ANGAN</name>
<reference evidence="1" key="1">
    <citation type="submission" date="2014-11" db="EMBL/GenBank/DDBJ databases">
        <authorList>
            <person name="Amaro Gonzalez C."/>
        </authorList>
    </citation>
    <scope>NUCLEOTIDE SEQUENCE</scope>
</reference>
<evidence type="ECO:0000313" key="1">
    <source>
        <dbReference type="EMBL" id="JAH12109.1"/>
    </source>
</evidence>
<dbReference type="EMBL" id="GBXM01096468">
    <property type="protein sequence ID" value="JAH12109.1"/>
    <property type="molecule type" value="Transcribed_RNA"/>
</dbReference>
<dbReference type="AlphaFoldDB" id="A0A0E9Q5S9"/>
<protein>
    <submittedName>
        <fullName evidence="1">Uncharacterized protein</fullName>
    </submittedName>
</protein>
<accession>A0A0E9Q5S9</accession>
<sequence length="48" mass="5585">MSEFFNFKPPGFRHVQHCSMRLLPEWISSPLFTLLPYHGLLLILISGI</sequence>